<name>A0ABN4YEP6_9GAMM</name>
<keyword evidence="3" id="KW-1185">Reference proteome</keyword>
<sequence>MKSVVKPLANVSPSPLPLNQHLPHASPLVYGCMGLGGGWNNNGINAKDLAQAHDVVNTALDQGINYFDHADIYTFGKAEQVFGQVLSSRPELREHMLIQTKCGIRFADDKGPKRYDLSAQWIGHSVNQSLKHLQTDYLDVLVLHRPDPLMDAEDVAKTYHRLRDEGKVRFLGVSNMQHHQMRMLQQHLDTPLVVNQLELSLHKQHWIDETVYAGNQLGADINFTPGTLEYCQQQHIQVQSWGSLCQGRYSGADLSDEPMRVKQTYALVCQLAAEYSVSKEAIILAWLMQHPARVQPVVGTTDLQRIAACQQAVGLQLTREHWYALYVSAKGHELP</sequence>
<proteinExistence type="predicted"/>
<dbReference type="CDD" id="cd19092">
    <property type="entry name" value="AKR_BsYcsN_EcYdhF-like"/>
    <property type="match status" value="1"/>
</dbReference>
<reference evidence="2 3" key="1">
    <citation type="submission" date="2017-03" db="EMBL/GenBank/DDBJ databases">
        <title>Genome sequencing of Shewanella japonica KCTC 22435.</title>
        <authorList>
            <person name="Kim K.M."/>
        </authorList>
    </citation>
    <scope>NUCLEOTIDE SEQUENCE [LARGE SCALE GENOMIC DNA]</scope>
    <source>
        <strain evidence="2 3">KCTC 22435</strain>
    </source>
</reference>
<dbReference type="PRINTS" id="PR00069">
    <property type="entry name" value="ALDKETRDTASE"/>
</dbReference>
<dbReference type="PANTHER" id="PTHR43364:SF1">
    <property type="entry name" value="OXIDOREDUCTASE YDHF"/>
    <property type="match status" value="1"/>
</dbReference>
<dbReference type="PROSITE" id="PS51257">
    <property type="entry name" value="PROKAR_LIPOPROTEIN"/>
    <property type="match status" value="1"/>
</dbReference>
<dbReference type="SUPFAM" id="SSF51430">
    <property type="entry name" value="NAD(P)-linked oxidoreductase"/>
    <property type="match status" value="1"/>
</dbReference>
<accession>A0ABN4YEP6</accession>
<dbReference type="InterPro" id="IPR020471">
    <property type="entry name" value="AKR"/>
</dbReference>
<dbReference type="EMBL" id="CP020472">
    <property type="protein sequence ID" value="ARD21249.1"/>
    <property type="molecule type" value="Genomic_DNA"/>
</dbReference>
<organism evidence="2 3">
    <name type="scientific">Shewanella japonica</name>
    <dbReference type="NCBI Taxonomy" id="93973"/>
    <lineage>
        <taxon>Bacteria</taxon>
        <taxon>Pseudomonadati</taxon>
        <taxon>Pseudomonadota</taxon>
        <taxon>Gammaproteobacteria</taxon>
        <taxon>Alteromonadales</taxon>
        <taxon>Shewanellaceae</taxon>
        <taxon>Shewanella</taxon>
    </lineage>
</organism>
<dbReference type="InterPro" id="IPR023210">
    <property type="entry name" value="NADP_OxRdtase_dom"/>
</dbReference>
<evidence type="ECO:0000313" key="2">
    <source>
        <dbReference type="EMBL" id="ARD21249.1"/>
    </source>
</evidence>
<dbReference type="Pfam" id="PF00248">
    <property type="entry name" value="Aldo_ket_red"/>
    <property type="match status" value="1"/>
</dbReference>
<evidence type="ECO:0000259" key="1">
    <source>
        <dbReference type="Pfam" id="PF00248"/>
    </source>
</evidence>
<dbReference type="Gene3D" id="3.20.20.100">
    <property type="entry name" value="NADP-dependent oxidoreductase domain"/>
    <property type="match status" value="1"/>
</dbReference>
<dbReference type="Proteomes" id="UP000191820">
    <property type="component" value="Chromosome"/>
</dbReference>
<dbReference type="InterPro" id="IPR050523">
    <property type="entry name" value="AKR_Detox_Biosynth"/>
</dbReference>
<gene>
    <name evidence="2" type="ORF">SJ2017_0918</name>
</gene>
<dbReference type="InterPro" id="IPR036812">
    <property type="entry name" value="NAD(P)_OxRdtase_dom_sf"/>
</dbReference>
<dbReference type="RefSeq" id="WP_244899772.1">
    <property type="nucleotide sequence ID" value="NZ_CP020472.1"/>
</dbReference>
<feature type="domain" description="NADP-dependent oxidoreductase" evidence="1">
    <location>
        <begin position="27"/>
        <end position="322"/>
    </location>
</feature>
<protein>
    <submittedName>
        <fullName evidence="2">Aldo/keto reductase</fullName>
    </submittedName>
</protein>
<dbReference type="PANTHER" id="PTHR43364">
    <property type="entry name" value="NADH-SPECIFIC METHYLGLYOXAL REDUCTASE-RELATED"/>
    <property type="match status" value="1"/>
</dbReference>
<evidence type="ECO:0000313" key="3">
    <source>
        <dbReference type="Proteomes" id="UP000191820"/>
    </source>
</evidence>